<dbReference type="GO" id="GO:0005886">
    <property type="term" value="C:plasma membrane"/>
    <property type="evidence" value="ECO:0007669"/>
    <property type="project" value="UniProtKB-SubCell"/>
</dbReference>
<name>A0A0M4LG16_9GAMM</name>
<keyword evidence="5 6" id="KW-0472">Membrane</keyword>
<evidence type="ECO:0000256" key="6">
    <source>
        <dbReference type="SAM" id="Phobius"/>
    </source>
</evidence>
<evidence type="ECO:0000313" key="9">
    <source>
        <dbReference type="Proteomes" id="UP000068905"/>
    </source>
</evidence>
<dbReference type="EMBL" id="CP006911">
    <property type="protein sequence ID" value="ALE02230.1"/>
    <property type="molecule type" value="Genomic_DNA"/>
</dbReference>
<evidence type="ECO:0000256" key="5">
    <source>
        <dbReference type="ARBA" id="ARBA00023136"/>
    </source>
</evidence>
<dbReference type="RefSeq" id="WP_053820436.1">
    <property type="nucleotide sequence ID" value="NZ_CP006911.1"/>
</dbReference>
<feature type="transmembrane region" description="Helical" evidence="6">
    <location>
        <begin position="162"/>
        <end position="180"/>
    </location>
</feature>
<evidence type="ECO:0000256" key="1">
    <source>
        <dbReference type="ARBA" id="ARBA00004651"/>
    </source>
</evidence>
<evidence type="ECO:0000256" key="3">
    <source>
        <dbReference type="ARBA" id="ARBA00022692"/>
    </source>
</evidence>
<dbReference type="KEGG" id="tsn:W908_06600"/>
<feature type="transmembrane region" description="Helical" evidence="6">
    <location>
        <begin position="135"/>
        <end position="156"/>
    </location>
</feature>
<keyword evidence="2" id="KW-1003">Cell membrane</keyword>
<comment type="subcellular location">
    <subcellularLocation>
        <location evidence="1">Cell membrane</location>
        <topology evidence="1">Multi-pass membrane protein</topology>
    </subcellularLocation>
</comment>
<evidence type="ECO:0000256" key="4">
    <source>
        <dbReference type="ARBA" id="ARBA00022989"/>
    </source>
</evidence>
<dbReference type="InterPro" id="IPR050638">
    <property type="entry name" value="AA-Vitamin_Transporters"/>
</dbReference>
<dbReference type="STRING" id="1125411.W908_06600"/>
<feature type="transmembrane region" description="Helical" evidence="6">
    <location>
        <begin position="187"/>
        <end position="207"/>
    </location>
</feature>
<dbReference type="Proteomes" id="UP000068905">
    <property type="component" value="Chromosome"/>
</dbReference>
<protein>
    <recommendedName>
        <fullName evidence="7">EamA domain-containing protein</fullName>
    </recommendedName>
</protein>
<feature type="transmembrane region" description="Helical" evidence="6">
    <location>
        <begin position="12"/>
        <end position="29"/>
    </location>
</feature>
<dbReference type="SUPFAM" id="SSF103481">
    <property type="entry name" value="Multidrug resistance efflux transporter EmrE"/>
    <property type="match status" value="2"/>
</dbReference>
<dbReference type="AlphaFoldDB" id="A0A0M4LG16"/>
<sequence>MFSSFDNQNKAYLFAGIAIFFWSTVASAFKLTLEHLGPIQLVMYSTLFSILVLFIIVIYQGKIKLIKAFSSIDLIRCAFLGLLNPCLYYIILFKGYDALPAQEAMVINFSWPVMMVILSIPILKQTIDIKSFLSIILCYIGVIAIATGGEFFSLSFNNPEGVFYMLLSTVIWSLFWLFNTKNKNDPLVSIFLIFLFSTPFILLVVYFTNSFGIPSIQGIMGSVYIGLFEMGISVVLWQSALKISTTVSRVASLVFITPFLSLVVLYIVLGEKILASTFFGLILICAGLILQKYFTNKLIESS</sequence>
<proteinExistence type="predicted"/>
<accession>A0A0M4LG16</accession>
<feature type="transmembrane region" description="Helical" evidence="6">
    <location>
        <begin position="73"/>
        <end position="92"/>
    </location>
</feature>
<feature type="transmembrane region" description="Helical" evidence="6">
    <location>
        <begin position="104"/>
        <end position="123"/>
    </location>
</feature>
<dbReference type="PATRIC" id="fig|1125411.7.peg.1302"/>
<keyword evidence="4 6" id="KW-1133">Transmembrane helix</keyword>
<dbReference type="PANTHER" id="PTHR32322">
    <property type="entry name" value="INNER MEMBRANE TRANSPORTER"/>
    <property type="match status" value="1"/>
</dbReference>
<evidence type="ECO:0000313" key="8">
    <source>
        <dbReference type="EMBL" id="ALE02230.1"/>
    </source>
</evidence>
<keyword evidence="3 6" id="KW-0812">Transmembrane</keyword>
<reference evidence="8 9" key="1">
    <citation type="journal article" date="2015" name="Genome Announc.">
        <title>Genome Sequence of 'Candidatus Thioglobus singularis' Strain PS1, a Mixotroph from the SUP05 Clade of Marine Gammaproteobacteria.</title>
        <authorList>
            <person name="Marshall K.T."/>
            <person name="Morris R.M."/>
        </authorList>
    </citation>
    <scope>NUCLEOTIDE SEQUENCE [LARGE SCALE GENOMIC DNA]</scope>
    <source>
        <strain evidence="8 9">PS1</strain>
    </source>
</reference>
<dbReference type="PANTHER" id="PTHR32322:SF18">
    <property type="entry name" value="S-ADENOSYLMETHIONINE_S-ADENOSYLHOMOCYSTEINE TRANSPORTER"/>
    <property type="match status" value="1"/>
</dbReference>
<feature type="transmembrane region" description="Helical" evidence="6">
    <location>
        <begin position="41"/>
        <end position="61"/>
    </location>
</feature>
<dbReference type="InterPro" id="IPR000620">
    <property type="entry name" value="EamA_dom"/>
</dbReference>
<evidence type="ECO:0000256" key="2">
    <source>
        <dbReference type="ARBA" id="ARBA00022475"/>
    </source>
</evidence>
<keyword evidence="9" id="KW-1185">Reference proteome</keyword>
<feature type="domain" description="EamA" evidence="7">
    <location>
        <begin position="161"/>
        <end position="290"/>
    </location>
</feature>
<feature type="transmembrane region" description="Helical" evidence="6">
    <location>
        <begin position="250"/>
        <end position="269"/>
    </location>
</feature>
<dbReference type="Pfam" id="PF00892">
    <property type="entry name" value="EamA"/>
    <property type="match status" value="2"/>
</dbReference>
<evidence type="ECO:0000259" key="7">
    <source>
        <dbReference type="Pfam" id="PF00892"/>
    </source>
</evidence>
<dbReference type="InterPro" id="IPR037185">
    <property type="entry name" value="EmrE-like"/>
</dbReference>
<feature type="domain" description="EamA" evidence="7">
    <location>
        <begin position="10"/>
        <end position="146"/>
    </location>
</feature>
<dbReference type="OrthoDB" id="5729944at2"/>
<feature type="transmembrane region" description="Helical" evidence="6">
    <location>
        <begin position="275"/>
        <end position="294"/>
    </location>
</feature>
<organism evidence="8 9">
    <name type="scientific">Candidatus Pseudothioglobus singularis PS1</name>
    <dbReference type="NCBI Taxonomy" id="1125411"/>
    <lineage>
        <taxon>Bacteria</taxon>
        <taxon>Pseudomonadati</taxon>
        <taxon>Pseudomonadota</taxon>
        <taxon>Gammaproteobacteria</taxon>
        <taxon>Candidatus Pseudothioglobaceae</taxon>
        <taxon>Candidatus Pseudothioglobus</taxon>
    </lineage>
</organism>
<gene>
    <name evidence="8" type="ORF">W908_06600</name>
</gene>
<feature type="transmembrane region" description="Helical" evidence="6">
    <location>
        <begin position="219"/>
        <end position="238"/>
    </location>
</feature>